<dbReference type="AlphaFoldDB" id="A0A4E0QL86"/>
<keyword evidence="2" id="KW-1185">Reference proteome</keyword>
<name>A0A4E0QL86_9GAMM</name>
<dbReference type="Proteomes" id="UP000030428">
    <property type="component" value="Unassembled WGS sequence"/>
</dbReference>
<gene>
    <name evidence="1" type="ORF">PN36_31045</name>
</gene>
<proteinExistence type="predicted"/>
<protein>
    <submittedName>
        <fullName evidence="1">Uncharacterized protein</fullName>
    </submittedName>
</protein>
<comment type="caution">
    <text evidence="1">The sequence shown here is derived from an EMBL/GenBank/DDBJ whole genome shotgun (WGS) entry which is preliminary data.</text>
</comment>
<organism evidence="1 2">
    <name type="scientific">Candidatus Thiomargarita nelsonii</name>
    <dbReference type="NCBI Taxonomy" id="1003181"/>
    <lineage>
        <taxon>Bacteria</taxon>
        <taxon>Pseudomonadati</taxon>
        <taxon>Pseudomonadota</taxon>
        <taxon>Gammaproteobacteria</taxon>
        <taxon>Thiotrichales</taxon>
        <taxon>Thiotrichaceae</taxon>
        <taxon>Thiomargarita</taxon>
    </lineage>
</organism>
<evidence type="ECO:0000313" key="1">
    <source>
        <dbReference type="EMBL" id="TGO02077.1"/>
    </source>
</evidence>
<reference evidence="1 2" key="1">
    <citation type="journal article" date="2016" name="Front. Microbiol.">
        <title>Single-Cell (Meta-)Genomics of a Dimorphic Candidatus Thiomargarita nelsonii Reveals Genomic Plasticity.</title>
        <authorList>
            <person name="Flood B.E."/>
            <person name="Fliss P."/>
            <person name="Jones D.S."/>
            <person name="Dick G.J."/>
            <person name="Jain S."/>
            <person name="Kaster A.K."/>
            <person name="Winkel M."/>
            <person name="Mussmann M."/>
            <person name="Bailey J."/>
        </authorList>
    </citation>
    <scope>NUCLEOTIDE SEQUENCE [LARGE SCALE GENOMIC DNA]</scope>
    <source>
        <strain evidence="1">Hydrate Ridge</strain>
    </source>
</reference>
<accession>A0A4E0QL86</accession>
<dbReference type="EMBL" id="JSZA02000239">
    <property type="protein sequence ID" value="TGO02077.1"/>
    <property type="molecule type" value="Genomic_DNA"/>
</dbReference>
<sequence>MEHHRIHQTFNALLLLGLKLDFDKEYQPIKPELVAFDKYTPDIVQLVQQCYEHRHIFNAVMPVRISEKTLREPIPFIRNWAKTLGIYTKLLKQERIEMKKRKRVYGINLERLVLTMAPVLKRRVQTKSYLQEKAQEWEKIHEVCDVLAHLDKYIYKEDTPNVPTDNKCEQLPINNKDDGAFVKSLFHERE</sequence>
<evidence type="ECO:0000313" key="2">
    <source>
        <dbReference type="Proteomes" id="UP000030428"/>
    </source>
</evidence>